<dbReference type="EMBL" id="LT859958">
    <property type="protein sequence ID" value="SMX55279.1"/>
    <property type="molecule type" value="Genomic_DNA"/>
</dbReference>
<keyword evidence="2" id="KW-0521">NADP</keyword>
<dbReference type="InterPro" id="IPR020471">
    <property type="entry name" value="AKR"/>
</dbReference>
<evidence type="ECO:0000256" key="1">
    <source>
        <dbReference type="ARBA" id="ARBA00007905"/>
    </source>
</evidence>
<dbReference type="InterPro" id="IPR036812">
    <property type="entry name" value="NAD(P)_OxRdtase_dom_sf"/>
</dbReference>
<dbReference type="CDD" id="cd19071">
    <property type="entry name" value="AKR_AKR1-5-like"/>
    <property type="match status" value="1"/>
</dbReference>
<dbReference type="EC" id="1.1.1.-" evidence="9"/>
<feature type="site" description="Lowers pKa of active site Tyr" evidence="6">
    <location>
        <position position="74"/>
    </location>
</feature>
<dbReference type="PRINTS" id="PR00069">
    <property type="entry name" value="ALDKETRDTASE"/>
</dbReference>
<dbReference type="PROSITE" id="PS00062">
    <property type="entry name" value="ALDOKETO_REDUCTASE_2"/>
    <property type="match status" value="1"/>
</dbReference>
<comment type="similarity">
    <text evidence="1">Belongs to the aldo/keto reductase family.</text>
</comment>
<evidence type="ECO:0000256" key="3">
    <source>
        <dbReference type="ARBA" id="ARBA00023002"/>
    </source>
</evidence>
<dbReference type="OrthoDB" id="9804790at2"/>
<evidence type="ECO:0000256" key="7">
    <source>
        <dbReference type="SAM" id="Coils"/>
    </source>
</evidence>
<sequence length="273" mass="31582">MKKKIITNGGVEIPLLGLGTWLSRGRDCQRAVEFALTHGYDHIDTAQAYDNEEDVGKGWKASGRSRKEIYITTKISTPNQGYEKSIRSLEKSLQALQTEYVDLLLIHWPNLSDIERTFETWQALVELQRRGLTRSIGVSNFPVDLLEDLLGRTDVVPAINQVEFHTFLYQRELLTYCREKGIQIEAYSPVARAKFFNHEKLVKIAQKYSRTPAQVMLAWLINHDLVTIPKSIHEARILENADIFFQLDREDMDILDNLQPQRRLVQEPNLFKD</sequence>
<feature type="domain" description="NADP-dependent oxidoreductase" evidence="8">
    <location>
        <begin position="16"/>
        <end position="258"/>
    </location>
</feature>
<dbReference type="InterPro" id="IPR023210">
    <property type="entry name" value="NADP_OxRdtase_dom"/>
</dbReference>
<accession>A0A1Y6K9M4</accession>
<dbReference type="PANTHER" id="PTHR43827:SF3">
    <property type="entry name" value="NADP-DEPENDENT OXIDOREDUCTASE DOMAIN-CONTAINING PROTEIN"/>
    <property type="match status" value="1"/>
</dbReference>
<evidence type="ECO:0000256" key="4">
    <source>
        <dbReference type="PIRSR" id="PIRSR000097-1"/>
    </source>
</evidence>
<keyword evidence="10" id="KW-1185">Reference proteome</keyword>
<evidence type="ECO:0000313" key="9">
    <source>
        <dbReference type="EMBL" id="SMX55279.1"/>
    </source>
</evidence>
<feature type="active site" description="Proton donor" evidence="4">
    <location>
        <position position="49"/>
    </location>
</feature>
<dbReference type="KEGG" id="abat:CFX1CAM_2214"/>
<name>A0A1Y6K9M4_9CHLR</name>
<feature type="coiled-coil region" evidence="7">
    <location>
        <begin position="79"/>
        <end position="106"/>
    </location>
</feature>
<dbReference type="PANTHER" id="PTHR43827">
    <property type="entry name" value="2,5-DIKETO-D-GLUCONIC ACID REDUCTASE"/>
    <property type="match status" value="1"/>
</dbReference>
<gene>
    <name evidence="9" type="primary">yvgN</name>
    <name evidence="9" type="ORF">CFX1CAM_2214</name>
</gene>
<evidence type="ECO:0000256" key="5">
    <source>
        <dbReference type="PIRSR" id="PIRSR000097-2"/>
    </source>
</evidence>
<protein>
    <submittedName>
        <fullName evidence="9">Glyoxal reductase</fullName>
        <ecNumber evidence="9">1.1.1.-</ecNumber>
        <ecNumber evidence="9">1.1.1.283</ecNumber>
    </submittedName>
</protein>
<dbReference type="Pfam" id="PF00248">
    <property type="entry name" value="Aldo_ket_red"/>
    <property type="match status" value="1"/>
</dbReference>
<dbReference type="PIRSF" id="PIRSF000097">
    <property type="entry name" value="AKR"/>
    <property type="match status" value="1"/>
</dbReference>
<keyword evidence="3 9" id="KW-0560">Oxidoreductase</keyword>
<dbReference type="RefSeq" id="WP_087863093.1">
    <property type="nucleotide sequence ID" value="NZ_LT859958.1"/>
</dbReference>
<dbReference type="EC" id="1.1.1.283" evidence="9"/>
<proteinExistence type="inferred from homology"/>
<reference evidence="10" key="1">
    <citation type="submission" date="2017-05" db="EMBL/GenBank/DDBJ databases">
        <authorList>
            <person name="Kirkegaard R."/>
            <person name="Mcilroy J S."/>
        </authorList>
    </citation>
    <scope>NUCLEOTIDE SEQUENCE [LARGE SCALE GENOMIC DNA]</scope>
</reference>
<feature type="binding site" evidence="5">
    <location>
        <position position="107"/>
    </location>
    <ligand>
        <name>substrate</name>
    </ligand>
</feature>
<organism evidence="9 10">
    <name type="scientific">Candidatus Brevifilum fermentans</name>
    <dbReference type="NCBI Taxonomy" id="1986204"/>
    <lineage>
        <taxon>Bacteria</taxon>
        <taxon>Bacillati</taxon>
        <taxon>Chloroflexota</taxon>
        <taxon>Anaerolineae</taxon>
        <taxon>Anaerolineales</taxon>
        <taxon>Anaerolineaceae</taxon>
        <taxon>Candidatus Brevifilum</taxon>
    </lineage>
</organism>
<evidence type="ECO:0000259" key="8">
    <source>
        <dbReference type="Pfam" id="PF00248"/>
    </source>
</evidence>
<evidence type="ECO:0000256" key="2">
    <source>
        <dbReference type="ARBA" id="ARBA00022857"/>
    </source>
</evidence>
<evidence type="ECO:0000256" key="6">
    <source>
        <dbReference type="PIRSR" id="PIRSR000097-3"/>
    </source>
</evidence>
<dbReference type="AlphaFoldDB" id="A0A1Y6K9M4"/>
<dbReference type="FunFam" id="3.20.20.100:FF:000015">
    <property type="entry name" value="Oxidoreductase, aldo/keto reductase family"/>
    <property type="match status" value="1"/>
</dbReference>
<evidence type="ECO:0000313" key="10">
    <source>
        <dbReference type="Proteomes" id="UP000195514"/>
    </source>
</evidence>
<dbReference type="SUPFAM" id="SSF51430">
    <property type="entry name" value="NAD(P)-linked oxidoreductase"/>
    <property type="match status" value="1"/>
</dbReference>
<dbReference type="PROSITE" id="PS00063">
    <property type="entry name" value="ALDOKETO_REDUCTASE_3"/>
    <property type="match status" value="1"/>
</dbReference>
<dbReference type="GO" id="GO:0043892">
    <property type="term" value="F:methylglyoxal reductase (NADPH) activity"/>
    <property type="evidence" value="ECO:0007669"/>
    <property type="project" value="UniProtKB-EC"/>
</dbReference>
<dbReference type="InterPro" id="IPR018170">
    <property type="entry name" value="Aldo/ket_reductase_CS"/>
</dbReference>
<dbReference type="Proteomes" id="UP000195514">
    <property type="component" value="Chromosome I"/>
</dbReference>
<keyword evidence="7" id="KW-0175">Coiled coil</keyword>
<dbReference type="Gene3D" id="3.20.20.100">
    <property type="entry name" value="NADP-dependent oxidoreductase domain"/>
    <property type="match status" value="1"/>
</dbReference>